<dbReference type="InterPro" id="IPR003660">
    <property type="entry name" value="HAMP_dom"/>
</dbReference>
<name>A0A096BBS8_FLAPL</name>
<keyword evidence="6" id="KW-0418">Kinase</keyword>
<dbReference type="EMBL" id="ADLO01000038">
    <property type="protein sequence ID" value="KGF56565.1"/>
    <property type="molecule type" value="Genomic_DNA"/>
</dbReference>
<dbReference type="InterPro" id="IPR004358">
    <property type="entry name" value="Sig_transdc_His_kin-like_C"/>
</dbReference>
<evidence type="ECO:0000256" key="5">
    <source>
        <dbReference type="ARBA" id="ARBA00022679"/>
    </source>
</evidence>
<dbReference type="InterPro" id="IPR005467">
    <property type="entry name" value="His_kinase_dom"/>
</dbReference>
<dbReference type="SUPFAM" id="SSF47384">
    <property type="entry name" value="Homodimeric domain of signal transducing histidine kinase"/>
    <property type="match status" value="1"/>
</dbReference>
<dbReference type="SUPFAM" id="SSF55874">
    <property type="entry name" value="ATPase domain of HSP90 chaperone/DNA topoisomerase II/histidine kinase"/>
    <property type="match status" value="1"/>
</dbReference>
<keyword evidence="5" id="KW-0808">Transferase</keyword>
<dbReference type="EC" id="2.7.13.3" evidence="3"/>
<dbReference type="RefSeq" id="WP_207642113.1">
    <property type="nucleotide sequence ID" value="NZ_KN174162.1"/>
</dbReference>
<evidence type="ECO:0000256" key="2">
    <source>
        <dbReference type="ARBA" id="ARBA00004370"/>
    </source>
</evidence>
<dbReference type="InterPro" id="IPR003594">
    <property type="entry name" value="HATPase_dom"/>
</dbReference>
<dbReference type="Pfam" id="PF02518">
    <property type="entry name" value="HATPase_c"/>
    <property type="match status" value="1"/>
</dbReference>
<dbReference type="PANTHER" id="PTHR45453:SF3">
    <property type="entry name" value="HISTIDINE KINASE"/>
    <property type="match status" value="1"/>
</dbReference>
<feature type="coiled-coil region" evidence="8">
    <location>
        <begin position="233"/>
        <end position="270"/>
    </location>
</feature>
<dbReference type="CDD" id="cd00075">
    <property type="entry name" value="HATPase"/>
    <property type="match status" value="1"/>
</dbReference>
<keyword evidence="4" id="KW-0597">Phosphoprotein</keyword>
<keyword evidence="12" id="KW-1185">Reference proteome</keyword>
<evidence type="ECO:0000259" key="9">
    <source>
        <dbReference type="PROSITE" id="PS50109"/>
    </source>
</evidence>
<dbReference type="HOGENOM" id="CLU_000445_89_6_9"/>
<dbReference type="eggNOG" id="COG5002">
    <property type="taxonomic scope" value="Bacteria"/>
</dbReference>
<dbReference type="CDD" id="cd00082">
    <property type="entry name" value="HisKA"/>
    <property type="match status" value="1"/>
</dbReference>
<dbReference type="Pfam" id="PF00512">
    <property type="entry name" value="HisKA"/>
    <property type="match status" value="1"/>
</dbReference>
<feature type="domain" description="HAMP" evidence="10">
    <location>
        <begin position="196"/>
        <end position="248"/>
    </location>
</feature>
<keyword evidence="7" id="KW-0902">Two-component regulatory system</keyword>
<dbReference type="Gene3D" id="3.30.565.10">
    <property type="entry name" value="Histidine kinase-like ATPase, C-terminal domain"/>
    <property type="match status" value="1"/>
</dbReference>
<evidence type="ECO:0000256" key="4">
    <source>
        <dbReference type="ARBA" id="ARBA00022553"/>
    </source>
</evidence>
<dbReference type="CDD" id="cd06225">
    <property type="entry name" value="HAMP"/>
    <property type="match status" value="1"/>
</dbReference>
<comment type="catalytic activity">
    <reaction evidence="1">
        <text>ATP + protein L-histidine = ADP + protein N-phospho-L-histidine.</text>
        <dbReference type="EC" id="2.7.13.3"/>
    </reaction>
</comment>
<evidence type="ECO:0000256" key="1">
    <source>
        <dbReference type="ARBA" id="ARBA00000085"/>
    </source>
</evidence>
<evidence type="ECO:0000313" key="11">
    <source>
        <dbReference type="EMBL" id="KGF56565.1"/>
    </source>
</evidence>
<reference evidence="11 12" key="1">
    <citation type="submission" date="2011-08" db="EMBL/GenBank/DDBJ databases">
        <title>The Genome Sequence of Clostridium orbiscindens 1_3_50AFAA.</title>
        <authorList>
            <consortium name="The Broad Institute Genome Sequencing Platform"/>
            <person name="Earl A."/>
            <person name="Ward D."/>
            <person name="Feldgarden M."/>
            <person name="Gevers D."/>
            <person name="Daigneault M."/>
            <person name="Strauss J."/>
            <person name="Allen-Vercoe E."/>
            <person name="Young S.K."/>
            <person name="Zeng Q."/>
            <person name="Gargeya S."/>
            <person name="Fitzgerald M."/>
            <person name="Haas B."/>
            <person name="Abouelleil A."/>
            <person name="Alvarado L."/>
            <person name="Arachchi H.M."/>
            <person name="Berlin A."/>
            <person name="Brown A."/>
            <person name="Chapman S.B."/>
            <person name="Chen Z."/>
            <person name="Dunbar C."/>
            <person name="Freedman E."/>
            <person name="Gearin G."/>
            <person name="Gellesch M."/>
            <person name="Goldberg J."/>
            <person name="Griggs A."/>
            <person name="Gujja S."/>
            <person name="Heiman D."/>
            <person name="Howarth C."/>
            <person name="Larson L."/>
            <person name="Lui A."/>
            <person name="MacDonald P.J.P."/>
            <person name="Montmayeur A."/>
            <person name="Murphy C."/>
            <person name="Neiman D."/>
            <person name="Pearson M."/>
            <person name="Priest M."/>
            <person name="Roberts A."/>
            <person name="Saif S."/>
            <person name="Shea T."/>
            <person name="Shenoy N."/>
            <person name="Sisk P."/>
            <person name="Stolte C."/>
            <person name="Sykes S."/>
            <person name="Wortman J."/>
            <person name="Nusbaum C."/>
            <person name="Birren B."/>
        </authorList>
    </citation>
    <scope>NUCLEOTIDE SEQUENCE [LARGE SCALE GENOMIC DNA]</scope>
    <source>
        <strain evidence="11 12">1_3_50AFAA</strain>
    </source>
</reference>
<dbReference type="InterPro" id="IPR036890">
    <property type="entry name" value="HATPase_C_sf"/>
</dbReference>
<dbReference type="InterPro" id="IPR050351">
    <property type="entry name" value="BphY/WalK/GraS-like"/>
</dbReference>
<evidence type="ECO:0000259" key="10">
    <source>
        <dbReference type="PROSITE" id="PS50885"/>
    </source>
</evidence>
<evidence type="ECO:0000256" key="7">
    <source>
        <dbReference type="ARBA" id="ARBA00023012"/>
    </source>
</evidence>
<evidence type="ECO:0000313" key="12">
    <source>
        <dbReference type="Proteomes" id="UP000029585"/>
    </source>
</evidence>
<dbReference type="Proteomes" id="UP000029585">
    <property type="component" value="Unassembled WGS sequence"/>
</dbReference>
<evidence type="ECO:0000256" key="8">
    <source>
        <dbReference type="SAM" id="Coils"/>
    </source>
</evidence>
<protein>
    <recommendedName>
        <fullName evidence="3">histidine kinase</fullName>
        <ecNumber evidence="3">2.7.13.3</ecNumber>
    </recommendedName>
</protein>
<dbReference type="PANTHER" id="PTHR45453">
    <property type="entry name" value="PHOSPHATE REGULON SENSOR PROTEIN PHOR"/>
    <property type="match status" value="1"/>
</dbReference>
<dbReference type="Gene3D" id="1.10.287.130">
    <property type="match status" value="1"/>
</dbReference>
<evidence type="ECO:0000256" key="3">
    <source>
        <dbReference type="ARBA" id="ARBA00012438"/>
    </source>
</evidence>
<dbReference type="GO" id="GO:0000155">
    <property type="term" value="F:phosphorelay sensor kinase activity"/>
    <property type="evidence" value="ECO:0007669"/>
    <property type="project" value="InterPro"/>
</dbReference>
<gene>
    <name evidence="11" type="ORF">HMPREF9460_00909</name>
</gene>
<dbReference type="PROSITE" id="PS50109">
    <property type="entry name" value="HIS_KIN"/>
    <property type="match status" value="1"/>
</dbReference>
<keyword evidence="8" id="KW-0175">Coiled coil</keyword>
<dbReference type="PATRIC" id="fig|742738.3.peg.938"/>
<dbReference type="GO" id="GO:0016036">
    <property type="term" value="P:cellular response to phosphate starvation"/>
    <property type="evidence" value="ECO:0007669"/>
    <property type="project" value="TreeGrafter"/>
</dbReference>
<accession>A0A096BBS8</accession>
<dbReference type="Gene3D" id="6.10.340.10">
    <property type="match status" value="1"/>
</dbReference>
<comment type="subcellular location">
    <subcellularLocation>
        <location evidence="2">Membrane</location>
    </subcellularLocation>
</comment>
<dbReference type="InterPro" id="IPR036097">
    <property type="entry name" value="HisK_dim/P_sf"/>
</dbReference>
<dbReference type="InterPro" id="IPR003661">
    <property type="entry name" value="HisK_dim/P_dom"/>
</dbReference>
<comment type="caution">
    <text evidence="11">The sequence shown here is derived from an EMBL/GenBank/DDBJ whole genome shotgun (WGS) entry which is preliminary data.</text>
</comment>
<dbReference type="SMART" id="SM00304">
    <property type="entry name" value="HAMP"/>
    <property type="match status" value="1"/>
</dbReference>
<organism evidence="11 12">
    <name type="scientific">Flavonifractor plautii 1_3_50AFAA</name>
    <dbReference type="NCBI Taxonomy" id="742738"/>
    <lineage>
        <taxon>Bacteria</taxon>
        <taxon>Bacillati</taxon>
        <taxon>Bacillota</taxon>
        <taxon>Clostridia</taxon>
        <taxon>Eubacteriales</taxon>
        <taxon>Oscillospiraceae</taxon>
        <taxon>Flavonifractor</taxon>
    </lineage>
</organism>
<evidence type="ECO:0000256" key="6">
    <source>
        <dbReference type="ARBA" id="ARBA00022777"/>
    </source>
</evidence>
<proteinExistence type="predicted"/>
<dbReference type="Pfam" id="PF00672">
    <property type="entry name" value="HAMP"/>
    <property type="match status" value="1"/>
</dbReference>
<dbReference type="PROSITE" id="PS50885">
    <property type="entry name" value="HAMP"/>
    <property type="match status" value="1"/>
</dbReference>
<dbReference type="SMART" id="SM00387">
    <property type="entry name" value="HATPase_c"/>
    <property type="match status" value="1"/>
</dbReference>
<dbReference type="SMART" id="SM00388">
    <property type="entry name" value="HisKA"/>
    <property type="match status" value="1"/>
</dbReference>
<dbReference type="SUPFAM" id="SSF158472">
    <property type="entry name" value="HAMP domain-like"/>
    <property type="match status" value="1"/>
</dbReference>
<dbReference type="AlphaFoldDB" id="A0A096BBS8"/>
<dbReference type="GO" id="GO:0005886">
    <property type="term" value="C:plasma membrane"/>
    <property type="evidence" value="ECO:0007669"/>
    <property type="project" value="TreeGrafter"/>
</dbReference>
<dbReference type="PRINTS" id="PR00344">
    <property type="entry name" value="BCTRLSENSOR"/>
</dbReference>
<feature type="domain" description="Histidine kinase" evidence="9">
    <location>
        <begin position="277"/>
        <end position="491"/>
    </location>
</feature>
<sequence>MCRRNIRESLTARIFLLTLLLLLGAGGLTFGLIAWATPITYVSVVGDRLQVQVNELTDRLALTKLADAGPILDVFVRESGAAVSLASPDGESVDTGSLYVSVTTAVQESDSVSTYTYGADGGRAQREGAGHYVTTALSDALIAEVTFADRAETYQLLVVPPMRLANQAVEALNRAAPCLALALLAFSLLCAVGYSRYLARPIVRISSIAGRMAELDFQWKCGETRRDEIGALGRSLDEMAERLSAALAELEEANAALRGDMERARELERQRLAFFSAASHELKTPVTILKGQLSGMLDGVGVYRDREKYLARSLQVAGRMEALVGELLAVSRMESDGASRREAVELSALTAEKLAQDAELLEQRGMTAVEALEPGLLVEGERALLGRAVENLLSNAALYSPEGAEIRVTAAARGAWAVLTVENTGARIPAEALPHLFEAFYRAEPSRSRATGGSGLGLYLVRMIVERHGGTCRIENSADGVRFTALLPRLSTENT</sequence>
<dbReference type="GO" id="GO:0004721">
    <property type="term" value="F:phosphoprotein phosphatase activity"/>
    <property type="evidence" value="ECO:0007669"/>
    <property type="project" value="TreeGrafter"/>
</dbReference>